<proteinExistence type="predicted"/>
<dbReference type="PANTHER" id="PTHR37305">
    <property type="entry name" value="INTEGRAL MEMBRANE PROTEIN-RELATED"/>
    <property type="match status" value="1"/>
</dbReference>
<evidence type="ECO:0000313" key="3">
    <source>
        <dbReference type="Proteomes" id="UP000190080"/>
    </source>
</evidence>
<dbReference type="RefSeq" id="WP_169911728.1">
    <property type="nucleotide sequence ID" value="NZ_MZGV01000119.1"/>
</dbReference>
<reference evidence="2 3" key="1">
    <citation type="submission" date="2017-03" db="EMBL/GenBank/DDBJ databases">
        <title>Genome sequence of Clostridium oryzae DSM 28571.</title>
        <authorList>
            <person name="Poehlein A."/>
            <person name="Daniel R."/>
        </authorList>
    </citation>
    <scope>NUCLEOTIDE SEQUENCE [LARGE SCALE GENOMIC DNA]</scope>
    <source>
        <strain evidence="2 3">DSM 28571</strain>
    </source>
</reference>
<dbReference type="Proteomes" id="UP000190080">
    <property type="component" value="Unassembled WGS sequence"/>
</dbReference>
<evidence type="ECO:0000256" key="1">
    <source>
        <dbReference type="SAM" id="Phobius"/>
    </source>
</evidence>
<evidence type="ECO:0000313" key="2">
    <source>
        <dbReference type="EMBL" id="OPJ55110.1"/>
    </source>
</evidence>
<keyword evidence="1" id="KW-0472">Membrane</keyword>
<keyword evidence="1" id="KW-0812">Transmembrane</keyword>
<feature type="transmembrane region" description="Helical" evidence="1">
    <location>
        <begin position="243"/>
        <end position="268"/>
    </location>
</feature>
<comment type="caution">
    <text evidence="2">The sequence shown here is derived from an EMBL/GenBank/DDBJ whole genome shotgun (WGS) entry which is preliminary data.</text>
</comment>
<feature type="transmembrane region" description="Helical" evidence="1">
    <location>
        <begin position="210"/>
        <end position="231"/>
    </location>
</feature>
<feature type="transmembrane region" description="Helical" evidence="1">
    <location>
        <begin position="155"/>
        <end position="184"/>
    </location>
</feature>
<protein>
    <submittedName>
        <fullName evidence="2">ABC-2 family transporter protein</fullName>
    </submittedName>
</protein>
<accession>A0A1V4I5G2</accession>
<dbReference type="EMBL" id="MZGV01000119">
    <property type="protein sequence ID" value="OPJ55110.1"/>
    <property type="molecule type" value="Genomic_DNA"/>
</dbReference>
<sequence length="322" mass="36878">MKRLVNFFILVINEIIKIFTKISTCIFIFLLIVIIAFIAIKAPAKVSKHAYINKLSSEVQQKEKKYGAVTAKDIKKEDNLFSFIDKKDYVLNKYALQHNIIYNYTSLWSIVNKALLLEYMVGIFLIIAAANIVSNEYKDGTIKFLLIRPYKRWQILLSKWTALLALYFGFILLIITVSIIIGGLKYGFDGFNMKDLYISNTGFVKERSMLVYQLILFAGKSINDIMAFSIAFMLSTIIKNNSLAIVGSVAVLFSGFILSLFGNRYWWIRFTPFPHMDLTQYLPDSTPLINGCTITYSAIILLLYFTVIHAVTIYVFGKRTID</sequence>
<dbReference type="GO" id="GO:0005886">
    <property type="term" value="C:plasma membrane"/>
    <property type="evidence" value="ECO:0007669"/>
    <property type="project" value="UniProtKB-SubCell"/>
</dbReference>
<dbReference type="Pfam" id="PF12679">
    <property type="entry name" value="ABC2_membrane_2"/>
    <property type="match status" value="1"/>
</dbReference>
<keyword evidence="1" id="KW-1133">Transmembrane helix</keyword>
<keyword evidence="3" id="KW-1185">Reference proteome</keyword>
<name>A0A1V4I5G2_9CLOT</name>
<dbReference type="STRING" id="1450648.CLORY_44740"/>
<dbReference type="GO" id="GO:0140359">
    <property type="term" value="F:ABC-type transporter activity"/>
    <property type="evidence" value="ECO:0007669"/>
    <property type="project" value="InterPro"/>
</dbReference>
<feature type="transmembrane region" description="Helical" evidence="1">
    <location>
        <begin position="21"/>
        <end position="40"/>
    </location>
</feature>
<feature type="transmembrane region" description="Helical" evidence="1">
    <location>
        <begin position="114"/>
        <end position="134"/>
    </location>
</feature>
<dbReference type="AlphaFoldDB" id="A0A1V4I5G2"/>
<feature type="transmembrane region" description="Helical" evidence="1">
    <location>
        <begin position="288"/>
        <end position="316"/>
    </location>
</feature>
<dbReference type="PANTHER" id="PTHR37305:SF1">
    <property type="entry name" value="MEMBRANE PROTEIN"/>
    <property type="match status" value="1"/>
</dbReference>
<organism evidence="2 3">
    <name type="scientific">Clostridium oryzae</name>
    <dbReference type="NCBI Taxonomy" id="1450648"/>
    <lineage>
        <taxon>Bacteria</taxon>
        <taxon>Bacillati</taxon>
        <taxon>Bacillota</taxon>
        <taxon>Clostridia</taxon>
        <taxon>Eubacteriales</taxon>
        <taxon>Clostridiaceae</taxon>
        <taxon>Clostridium</taxon>
    </lineage>
</organism>
<gene>
    <name evidence="2" type="ORF">CLORY_44740</name>
</gene>